<evidence type="ECO:0000313" key="2">
    <source>
        <dbReference type="EMBL" id="CAF3753742.1"/>
    </source>
</evidence>
<evidence type="ECO:0000313" key="1">
    <source>
        <dbReference type="EMBL" id="CAF0983217.1"/>
    </source>
</evidence>
<sequence>MDHRLSRVKLIQGEIIYFPLKLLELIDYASFTVNNENPAVPMMREILTLNHHYSCIPQTPLFYLCRQHIRSLADEIKLKLANQQNQFNGLIF</sequence>
<gene>
    <name evidence="1" type="ORF">OVA965_LOCUS13694</name>
    <name evidence="2" type="ORF">TMI583_LOCUS13699</name>
</gene>
<dbReference type="EMBL" id="CAJOBA010005756">
    <property type="protein sequence ID" value="CAF3753742.1"/>
    <property type="molecule type" value="Genomic_DNA"/>
</dbReference>
<reference evidence="2" key="1">
    <citation type="submission" date="2021-02" db="EMBL/GenBank/DDBJ databases">
        <authorList>
            <person name="Nowell W R."/>
        </authorList>
    </citation>
    <scope>NUCLEOTIDE SEQUENCE</scope>
</reference>
<dbReference type="Proteomes" id="UP000677228">
    <property type="component" value="Unassembled WGS sequence"/>
</dbReference>
<proteinExistence type="predicted"/>
<dbReference type="AlphaFoldDB" id="A0A8S2II06"/>
<name>A0A8S2II06_9BILA</name>
<dbReference type="EMBL" id="CAJNOK010005749">
    <property type="protein sequence ID" value="CAF0983217.1"/>
    <property type="molecule type" value="Genomic_DNA"/>
</dbReference>
<dbReference type="Proteomes" id="UP000682733">
    <property type="component" value="Unassembled WGS sequence"/>
</dbReference>
<protein>
    <submittedName>
        <fullName evidence="2">Uncharacterized protein</fullName>
    </submittedName>
</protein>
<evidence type="ECO:0000313" key="3">
    <source>
        <dbReference type="Proteomes" id="UP000682733"/>
    </source>
</evidence>
<organism evidence="2 3">
    <name type="scientific">Didymodactylos carnosus</name>
    <dbReference type="NCBI Taxonomy" id="1234261"/>
    <lineage>
        <taxon>Eukaryota</taxon>
        <taxon>Metazoa</taxon>
        <taxon>Spiralia</taxon>
        <taxon>Gnathifera</taxon>
        <taxon>Rotifera</taxon>
        <taxon>Eurotatoria</taxon>
        <taxon>Bdelloidea</taxon>
        <taxon>Philodinida</taxon>
        <taxon>Philodinidae</taxon>
        <taxon>Didymodactylos</taxon>
    </lineage>
</organism>
<comment type="caution">
    <text evidence="2">The sequence shown here is derived from an EMBL/GenBank/DDBJ whole genome shotgun (WGS) entry which is preliminary data.</text>
</comment>
<accession>A0A8S2II06</accession>